<protein>
    <recommendedName>
        <fullName evidence="4">VCBS repeat-containing protein</fullName>
    </recommendedName>
</protein>
<proteinExistence type="predicted"/>
<dbReference type="AlphaFoldDB" id="A0AA51UI83"/>
<feature type="transmembrane region" description="Helical" evidence="1">
    <location>
        <begin position="10"/>
        <end position="26"/>
    </location>
</feature>
<keyword evidence="1" id="KW-0472">Membrane</keyword>
<sequence>MIGSSGKEKYILLIIMASIVILAIVINEEQEEQEDIIIPSEILDCDYCTFNYRTPFTLAYTYVQPDGNRVVEGKLDILNAKKITKKLDGEPEWVVAAPSNNGSIWAVVLDDGTVDAFELSDGVIVERNVSPSRIHPDSPPILMIKEGEAFLLAPGLWNESLFTHPIVLTGSGRTVFIDSTGDLVFRVNDKEFSRLKVDALPDARLLVDEKERIMLLTGPTEKYDHGILGDNIEASSITIVDTITKPNISTVISIPEGNVIEGIAPIWTDLDGDGSREIIVTLSYEEEGARLVVLDENGNLLAEGRAAGSGYMWRHQIAVAPFGPDGEKRIADVLTPHIGGIVELYKWKGDELTITSSLSGYSSHLAGSANLDMAIAGNFDEDENTELLVPLQNYEELAVLEENNDGIQVVDELELDGRVNTNTAAVSYGYDRFAIGIGTDNNTLTIWY</sequence>
<name>A0AA51UI83_9EURY</name>
<dbReference type="InterPro" id="IPR028994">
    <property type="entry name" value="Integrin_alpha_N"/>
</dbReference>
<gene>
    <name evidence="2" type="ORF">RE474_07975</name>
</gene>
<dbReference type="GeneID" id="84232646"/>
<dbReference type="Proteomes" id="UP001182908">
    <property type="component" value="Chromosome"/>
</dbReference>
<accession>A0AA51UI83</accession>
<dbReference type="EMBL" id="CP133592">
    <property type="protein sequence ID" value="WMW24038.1"/>
    <property type="molecule type" value="Genomic_DNA"/>
</dbReference>
<organism evidence="2 3">
    <name type="scientific">Methanolobus sediminis</name>
    <dbReference type="NCBI Taxonomy" id="3072978"/>
    <lineage>
        <taxon>Archaea</taxon>
        <taxon>Methanobacteriati</taxon>
        <taxon>Methanobacteriota</taxon>
        <taxon>Stenosarchaea group</taxon>
        <taxon>Methanomicrobia</taxon>
        <taxon>Methanosarcinales</taxon>
        <taxon>Methanosarcinaceae</taxon>
        <taxon>Methanolobus</taxon>
    </lineage>
</organism>
<evidence type="ECO:0000313" key="3">
    <source>
        <dbReference type="Proteomes" id="UP001182908"/>
    </source>
</evidence>
<dbReference type="KEGG" id="mseb:RE474_07975"/>
<keyword evidence="1" id="KW-1133">Transmembrane helix</keyword>
<dbReference type="RefSeq" id="WP_309309854.1">
    <property type="nucleotide sequence ID" value="NZ_CP133592.1"/>
</dbReference>
<keyword evidence="1" id="KW-0812">Transmembrane</keyword>
<evidence type="ECO:0000256" key="1">
    <source>
        <dbReference type="SAM" id="Phobius"/>
    </source>
</evidence>
<keyword evidence="3" id="KW-1185">Reference proteome</keyword>
<reference evidence="2 3" key="1">
    <citation type="submission" date="2023-08" db="EMBL/GenBank/DDBJ databases">
        <title>Methanolobus mangrovi sp. nov. and Methanolobus sediminis sp. nov, two novel methylotrophic methanogens isolated from mangrove sediments in China.</title>
        <authorList>
            <person name="Zhou J."/>
        </authorList>
    </citation>
    <scope>NUCLEOTIDE SEQUENCE [LARGE SCALE GENOMIC DNA]</scope>
    <source>
        <strain evidence="2 3">FTZ6</strain>
    </source>
</reference>
<evidence type="ECO:0008006" key="4">
    <source>
        <dbReference type="Google" id="ProtNLM"/>
    </source>
</evidence>
<evidence type="ECO:0000313" key="2">
    <source>
        <dbReference type="EMBL" id="WMW24038.1"/>
    </source>
</evidence>
<dbReference type="SUPFAM" id="SSF69318">
    <property type="entry name" value="Integrin alpha N-terminal domain"/>
    <property type="match status" value="1"/>
</dbReference>